<dbReference type="WBParaSite" id="jg10769">
    <property type="protein sequence ID" value="jg10769"/>
    <property type="gene ID" value="jg10769"/>
</dbReference>
<sequence>MDRKPEAMSYFCKQISLFSHVNDVEGKCETIQHILAEKQANNERESCFMLCQMRREIAGEEGNDCLQVDLLS</sequence>
<dbReference type="AlphaFoldDB" id="A0A915CN87"/>
<evidence type="ECO:0000313" key="1">
    <source>
        <dbReference type="Proteomes" id="UP000887574"/>
    </source>
</evidence>
<proteinExistence type="predicted"/>
<reference evidence="2" key="1">
    <citation type="submission" date="2022-11" db="UniProtKB">
        <authorList>
            <consortium name="WormBaseParasite"/>
        </authorList>
    </citation>
    <scope>IDENTIFICATION</scope>
</reference>
<protein>
    <submittedName>
        <fullName evidence="2">Uncharacterized protein</fullName>
    </submittedName>
</protein>
<organism evidence="1 2">
    <name type="scientific">Ditylenchus dipsaci</name>
    <dbReference type="NCBI Taxonomy" id="166011"/>
    <lineage>
        <taxon>Eukaryota</taxon>
        <taxon>Metazoa</taxon>
        <taxon>Ecdysozoa</taxon>
        <taxon>Nematoda</taxon>
        <taxon>Chromadorea</taxon>
        <taxon>Rhabditida</taxon>
        <taxon>Tylenchina</taxon>
        <taxon>Tylenchomorpha</taxon>
        <taxon>Sphaerularioidea</taxon>
        <taxon>Anguinidae</taxon>
        <taxon>Anguininae</taxon>
        <taxon>Ditylenchus</taxon>
    </lineage>
</organism>
<accession>A0A915CN87</accession>
<evidence type="ECO:0000313" key="2">
    <source>
        <dbReference type="WBParaSite" id="jg10769"/>
    </source>
</evidence>
<dbReference type="Proteomes" id="UP000887574">
    <property type="component" value="Unplaced"/>
</dbReference>
<name>A0A915CN87_9BILA</name>
<keyword evidence="1" id="KW-1185">Reference proteome</keyword>